<keyword evidence="3 8" id="KW-1133">Transmembrane helix</keyword>
<keyword evidence="2 8" id="KW-0812">Transmembrane</keyword>
<comment type="caution">
    <text evidence="10">The sequence shown here is derived from an EMBL/GenBank/DDBJ whole genome shotgun (WGS) entry which is preliminary data.</text>
</comment>
<dbReference type="PROSITE" id="PS50156">
    <property type="entry name" value="SSD"/>
    <property type="match status" value="1"/>
</dbReference>
<name>A0A4V5ZXL7_STECR</name>
<reference evidence="10 11" key="2">
    <citation type="journal article" date="2019" name="G3 (Bethesda)">
        <title>Hybrid Assembly of the Genome of the Entomopathogenic Nematode Steinernema carpocapsae Identifies the X-Chromosome.</title>
        <authorList>
            <person name="Serra L."/>
            <person name="Macchietto M."/>
            <person name="Macias-Munoz A."/>
            <person name="McGill C.J."/>
            <person name="Rodriguez I.M."/>
            <person name="Rodriguez B."/>
            <person name="Murad R."/>
            <person name="Mortazavi A."/>
        </authorList>
    </citation>
    <scope>NUCLEOTIDE SEQUENCE [LARGE SCALE GENOMIC DNA]</scope>
    <source>
        <strain evidence="10 11">ALL</strain>
    </source>
</reference>
<evidence type="ECO:0000256" key="7">
    <source>
        <dbReference type="SAM" id="MobiDB-lite"/>
    </source>
</evidence>
<feature type="transmembrane region" description="Helical" evidence="8">
    <location>
        <begin position="12"/>
        <end position="36"/>
    </location>
</feature>
<organism evidence="10 11">
    <name type="scientific">Steinernema carpocapsae</name>
    <name type="common">Entomopathogenic nematode</name>
    <dbReference type="NCBI Taxonomy" id="34508"/>
    <lineage>
        <taxon>Eukaryota</taxon>
        <taxon>Metazoa</taxon>
        <taxon>Ecdysozoa</taxon>
        <taxon>Nematoda</taxon>
        <taxon>Chromadorea</taxon>
        <taxon>Rhabditida</taxon>
        <taxon>Tylenchina</taxon>
        <taxon>Panagrolaimomorpha</taxon>
        <taxon>Strongyloidoidea</taxon>
        <taxon>Steinernematidae</taxon>
        <taxon>Steinernema</taxon>
    </lineage>
</organism>
<dbReference type="GO" id="GO:0016020">
    <property type="term" value="C:membrane"/>
    <property type="evidence" value="ECO:0007669"/>
    <property type="project" value="UniProtKB-SubCell"/>
</dbReference>
<proteinExistence type="inferred from homology"/>
<dbReference type="PANTHER" id="PTHR45951:SF3">
    <property type="entry name" value="PROTEIN DISPATCHED"/>
    <property type="match status" value="1"/>
</dbReference>
<keyword evidence="4 8" id="KW-0472">Membrane</keyword>
<feature type="transmembrane region" description="Helical" evidence="8">
    <location>
        <begin position="758"/>
        <end position="776"/>
    </location>
</feature>
<dbReference type="GO" id="GO:0007224">
    <property type="term" value="P:smoothened signaling pathway"/>
    <property type="evidence" value="ECO:0007669"/>
    <property type="project" value="TreeGrafter"/>
</dbReference>
<keyword evidence="11" id="KW-1185">Reference proteome</keyword>
<accession>A0A4V5ZXL7</accession>
<evidence type="ECO:0000313" key="10">
    <source>
        <dbReference type="EMBL" id="TKR60315.1"/>
    </source>
</evidence>
<feature type="region of interest" description="Disordered" evidence="7">
    <location>
        <begin position="1042"/>
        <end position="1069"/>
    </location>
</feature>
<dbReference type="Proteomes" id="UP000298663">
    <property type="component" value="Unassembled WGS sequence"/>
</dbReference>
<evidence type="ECO:0000256" key="6">
    <source>
        <dbReference type="ARBA" id="ARBA00038046"/>
    </source>
</evidence>
<feature type="transmembrane region" description="Helical" evidence="8">
    <location>
        <begin position="298"/>
        <end position="318"/>
    </location>
</feature>
<protein>
    <recommendedName>
        <fullName evidence="9">SSD domain-containing protein</fullName>
    </recommendedName>
</protein>
<feature type="transmembrane region" description="Helical" evidence="8">
    <location>
        <begin position="814"/>
        <end position="833"/>
    </location>
</feature>
<feature type="transmembrane region" description="Helical" evidence="8">
    <location>
        <begin position="877"/>
        <end position="900"/>
    </location>
</feature>
<dbReference type="Gene3D" id="1.20.1640.10">
    <property type="entry name" value="Multidrug efflux transporter AcrB transmembrane domain"/>
    <property type="match status" value="2"/>
</dbReference>
<evidence type="ECO:0000256" key="4">
    <source>
        <dbReference type="ARBA" id="ARBA00023136"/>
    </source>
</evidence>
<keyword evidence="5" id="KW-0325">Glycoprotein</keyword>
<feature type="transmembrane region" description="Helical" evidence="8">
    <location>
        <begin position="477"/>
        <end position="501"/>
    </location>
</feature>
<feature type="domain" description="SSD" evidence="9">
    <location>
        <begin position="284"/>
        <end position="431"/>
    </location>
</feature>
<feature type="transmembrane region" description="Helical" evidence="8">
    <location>
        <begin position="406"/>
        <end position="431"/>
    </location>
</feature>
<evidence type="ECO:0000259" key="9">
    <source>
        <dbReference type="PROSITE" id="PS50156"/>
    </source>
</evidence>
<dbReference type="EMBL" id="AZBU02000011">
    <property type="protein sequence ID" value="TKR60315.1"/>
    <property type="molecule type" value="Genomic_DNA"/>
</dbReference>
<reference evidence="10 11" key="1">
    <citation type="journal article" date="2015" name="Genome Biol.">
        <title>Comparative genomics of Steinernema reveals deeply conserved gene regulatory networks.</title>
        <authorList>
            <person name="Dillman A.R."/>
            <person name="Macchietto M."/>
            <person name="Porter C.F."/>
            <person name="Rogers A."/>
            <person name="Williams B."/>
            <person name="Antoshechkin I."/>
            <person name="Lee M.M."/>
            <person name="Goodwin Z."/>
            <person name="Lu X."/>
            <person name="Lewis E.E."/>
            <person name="Goodrich-Blair H."/>
            <person name="Stock S.P."/>
            <person name="Adams B.J."/>
            <person name="Sternberg P.W."/>
            <person name="Mortazavi A."/>
        </authorList>
    </citation>
    <scope>NUCLEOTIDE SEQUENCE [LARGE SCALE GENOMIC DNA]</scope>
    <source>
        <strain evidence="10 11">ALL</strain>
    </source>
</reference>
<feature type="transmembrane region" description="Helical" evidence="8">
    <location>
        <begin position="268"/>
        <end position="291"/>
    </location>
</feature>
<evidence type="ECO:0000256" key="3">
    <source>
        <dbReference type="ARBA" id="ARBA00022989"/>
    </source>
</evidence>
<feature type="transmembrane region" description="Helical" evidence="8">
    <location>
        <begin position="783"/>
        <end position="802"/>
    </location>
</feature>
<dbReference type="STRING" id="34508.A0A4V5ZXL7"/>
<evidence type="ECO:0000256" key="2">
    <source>
        <dbReference type="ARBA" id="ARBA00022692"/>
    </source>
</evidence>
<dbReference type="GO" id="GO:0022857">
    <property type="term" value="F:transmembrane transporter activity"/>
    <property type="evidence" value="ECO:0007669"/>
    <property type="project" value="TreeGrafter"/>
</dbReference>
<evidence type="ECO:0000256" key="8">
    <source>
        <dbReference type="SAM" id="Phobius"/>
    </source>
</evidence>
<evidence type="ECO:0000256" key="1">
    <source>
        <dbReference type="ARBA" id="ARBA00004141"/>
    </source>
</evidence>
<dbReference type="OrthoDB" id="193905at2759"/>
<feature type="transmembrane region" description="Helical" evidence="8">
    <location>
        <begin position="330"/>
        <end position="350"/>
    </location>
</feature>
<evidence type="ECO:0000256" key="5">
    <source>
        <dbReference type="ARBA" id="ARBA00023180"/>
    </source>
</evidence>
<dbReference type="Pfam" id="PF12349">
    <property type="entry name" value="Sterol-sensing"/>
    <property type="match status" value="1"/>
</dbReference>
<feature type="transmembrane region" description="Helical" evidence="8">
    <location>
        <begin position="378"/>
        <end position="400"/>
    </location>
</feature>
<dbReference type="PANTHER" id="PTHR45951">
    <property type="entry name" value="PROTEIN DISPATCHED-RELATED"/>
    <property type="match status" value="1"/>
</dbReference>
<dbReference type="InterPro" id="IPR052081">
    <property type="entry name" value="Dispatched_Hh_regulator"/>
</dbReference>
<comment type="similarity">
    <text evidence="6">Belongs to the dispatched family.</text>
</comment>
<evidence type="ECO:0000313" key="11">
    <source>
        <dbReference type="Proteomes" id="UP000298663"/>
    </source>
</evidence>
<dbReference type="InterPro" id="IPR053958">
    <property type="entry name" value="HMGCR/SNAP/NPC1-like_SSD"/>
</dbReference>
<dbReference type="SUPFAM" id="SSF82866">
    <property type="entry name" value="Multidrug efflux transporter AcrB transmembrane domain"/>
    <property type="match status" value="2"/>
</dbReference>
<gene>
    <name evidence="10" type="ORF">L596_027578</name>
</gene>
<comment type="subcellular location">
    <subcellularLocation>
        <location evidence="1">Membrane</location>
        <topology evidence="1">Multi-pass membrane protein</topology>
    </subcellularLocation>
</comment>
<dbReference type="AlphaFoldDB" id="A0A4V5ZXL7"/>
<dbReference type="InterPro" id="IPR000731">
    <property type="entry name" value="SSD"/>
</dbReference>
<sequence>MSLLRCYSTLLRCFPGAVITASVCLHFAFYMAAMLLTDFPDFSNPIKGFSTKNTEISRFAKSYRLFDGEFRAQKGRFLPFPLRVESAVFANWTSGGSEEWIRRKRFSSLKYCSIRSDSHDLDKLAFRVDEIASLDTFRLLCEVERALALRGIFHRSQECAARGNCCQPWHLANHVAHVFGYSTCRDVDQKNFEEIKAFLKDCLLRKHERIASNCSMLFSHFIAEGDDENITAFILPFVRRLAVDDVEHMRQRFGHALVGVDAGIKEKYFLALLKADIFYGFLAFFLVVLVLFISSGSLFFTVSVVATIGQSLIAAYFIYSVVLELKFFPFINLLTIVLLLGIGADDAFILRQYWRRERKGTVEAPMGKLVESCLSRSILSMGVTTATTVFVVLANLVSHVTAIKCFAVFASIALVANYLLVVSFLPACLIFQKKYSHITTICLPKNLAFSAQVELSIVRERIVVIMRFFEAQIKNSVARFSAFFIFTFFVIAFAAVFSVAYTPGIRLPTDEYFKYFRESSFLERFDNSFRRRFQFTRSSKSVRPIVLEFVWGLRPIVRSNPFDPEDTADKVVLMEKHDSALWDYANLIWLKTFCRQLQSSDFATISPFYSERDSPCFVDNFLDVYMQRNCTSTTDICCRNTTTPYKRGVIDFCVSRMFSRVESPLAHLHTLQHPVGRPIFVRNFAHLPTTRYGIQLTAIPTKINFTLDFDSMSFSYAKIKSFISDSMRNAPIFFRSGFWKTEAFLFYDLHLSLLNDTAISIAVGLAFAFFVLLFAVRNVVICGLAVFVIANVILTTLGTLVMLGWELNVVESTIVLLAVGLSFDFVLHIAVAYRQASDMTRLPKTLTAITHTISPVSLSMLTTAITGAAMLPANTLAFFQIGLFMVLIAVVSWMSAIFFFGSLLAMFGPEEGDCCIPSDLPGSRRNSVRTEGCAEKSLLHSHVNCSDSVVCQSSPHFPEGYGKTRNGRRGSAFIANGSLTKKRDFGQALAGYGVRRASMPVVAIYDRRKGSGISRGMSADPRNQKGMSIDVTSVRILKREPLVGSHGSMNRSMGSLKSYPEESDDAEEL</sequence>